<feature type="region of interest" description="Disordered" evidence="1">
    <location>
        <begin position="207"/>
        <end position="229"/>
    </location>
</feature>
<evidence type="ECO:0000256" key="2">
    <source>
        <dbReference type="SAM" id="Phobius"/>
    </source>
</evidence>
<keyword evidence="2" id="KW-0472">Membrane</keyword>
<keyword evidence="2" id="KW-1133">Transmembrane helix</keyword>
<feature type="compositionally biased region" description="Basic and acidic residues" evidence="1">
    <location>
        <begin position="333"/>
        <end position="344"/>
    </location>
</feature>
<dbReference type="RefSeq" id="WP_067516910.1">
    <property type="nucleotide sequence ID" value="NZ_JABELX010000012.1"/>
</dbReference>
<accession>A0A849C8L8</accession>
<feature type="region of interest" description="Disordered" evidence="1">
    <location>
        <begin position="1"/>
        <end position="137"/>
    </location>
</feature>
<evidence type="ECO:0000256" key="1">
    <source>
        <dbReference type="SAM" id="MobiDB-lite"/>
    </source>
</evidence>
<comment type="caution">
    <text evidence="3">The sequence shown here is derived from an EMBL/GenBank/DDBJ whole genome shotgun (WGS) entry which is preliminary data.</text>
</comment>
<keyword evidence="2" id="KW-0812">Transmembrane</keyword>
<gene>
    <name evidence="3" type="ORF">HLB23_30680</name>
</gene>
<feature type="compositionally biased region" description="Polar residues" evidence="1">
    <location>
        <begin position="13"/>
        <end position="23"/>
    </location>
</feature>
<name>A0A849C8L8_9NOCA</name>
<protein>
    <submittedName>
        <fullName evidence="3">Uncharacterized protein</fullName>
    </submittedName>
</protein>
<evidence type="ECO:0000313" key="4">
    <source>
        <dbReference type="Proteomes" id="UP000586827"/>
    </source>
</evidence>
<reference evidence="3 4" key="1">
    <citation type="submission" date="2020-05" db="EMBL/GenBank/DDBJ databases">
        <title>MicrobeNet Type strains.</title>
        <authorList>
            <person name="Nicholson A.C."/>
        </authorList>
    </citation>
    <scope>NUCLEOTIDE SEQUENCE [LARGE SCALE GENOMIC DNA]</scope>
    <source>
        <strain evidence="3 4">JCM 3224</strain>
    </source>
</reference>
<keyword evidence="4" id="KW-1185">Reference proteome</keyword>
<sequence>MTGTNPPPGGSQDPGNHQETAQWWATPPAGTDSQPVQGDPTMLNYGGGQPVPADPTMLNYGGGQPVPADPTMLNYGGGAVGYTPPQQQSPPQQPNYGGQPGYASGPAPVQPPYASGPAPVQPMYGGGYPQPPRPPSGNKTGVIVGGIIGLVVCVGIAIGAVAIFSSDDPIKIGEIDQPVAAEGKYTMDGVNNACTLITPSAVSKWARNAKGSPKNSETQGNDYSGGKLKCDADYTEPGPGKYSLDTNADIALEVSFLGPSTKYRTPDPDYKSWKERATETTGSGIAFGDVTGIGEEGYWYSKTDGYSSIENLTYTVGARDSNVSVKVTITLRRDEQSPASKEEVGQVAKEQVQKALDSLPKK</sequence>
<dbReference type="AlphaFoldDB" id="A0A849C8L8"/>
<dbReference type="Proteomes" id="UP000586827">
    <property type="component" value="Unassembled WGS sequence"/>
</dbReference>
<dbReference type="EMBL" id="JABELX010000012">
    <property type="protein sequence ID" value="NNH74166.1"/>
    <property type="molecule type" value="Genomic_DNA"/>
</dbReference>
<feature type="transmembrane region" description="Helical" evidence="2">
    <location>
        <begin position="142"/>
        <end position="164"/>
    </location>
</feature>
<feature type="compositionally biased region" description="Polar residues" evidence="1">
    <location>
        <begin position="213"/>
        <end position="222"/>
    </location>
</feature>
<proteinExistence type="predicted"/>
<feature type="region of interest" description="Disordered" evidence="1">
    <location>
        <begin position="333"/>
        <end position="362"/>
    </location>
</feature>
<organism evidence="3 4">
    <name type="scientific">Nocardia uniformis</name>
    <dbReference type="NCBI Taxonomy" id="53432"/>
    <lineage>
        <taxon>Bacteria</taxon>
        <taxon>Bacillati</taxon>
        <taxon>Actinomycetota</taxon>
        <taxon>Actinomycetes</taxon>
        <taxon>Mycobacteriales</taxon>
        <taxon>Nocardiaceae</taxon>
        <taxon>Nocardia</taxon>
    </lineage>
</organism>
<evidence type="ECO:0000313" key="3">
    <source>
        <dbReference type="EMBL" id="NNH74166.1"/>
    </source>
</evidence>